<name>A0AAU9SS79_THLAR</name>
<dbReference type="EMBL" id="OU466862">
    <property type="protein sequence ID" value="CAH2069515.1"/>
    <property type="molecule type" value="Genomic_DNA"/>
</dbReference>
<reference evidence="1 2" key="1">
    <citation type="submission" date="2022-03" db="EMBL/GenBank/DDBJ databases">
        <authorList>
            <person name="Nunn A."/>
            <person name="Chopra R."/>
            <person name="Nunn A."/>
            <person name="Contreras Garrido A."/>
        </authorList>
    </citation>
    <scope>NUCLEOTIDE SEQUENCE [LARGE SCALE GENOMIC DNA]</scope>
</reference>
<proteinExistence type="predicted"/>
<gene>
    <name evidence="1" type="ORF">TAV2_LOCUS19563</name>
</gene>
<evidence type="ECO:0000313" key="2">
    <source>
        <dbReference type="Proteomes" id="UP000836841"/>
    </source>
</evidence>
<dbReference type="PANTHER" id="PTHR14379:SF27">
    <property type="entry name" value="NYN DOMAIN-CONTAINING PROTEIN"/>
    <property type="match status" value="1"/>
</dbReference>
<evidence type="ECO:0008006" key="3">
    <source>
        <dbReference type="Google" id="ProtNLM"/>
    </source>
</evidence>
<dbReference type="AlphaFoldDB" id="A0AAU9SS79"/>
<dbReference type="GO" id="GO:0005777">
    <property type="term" value="C:peroxisome"/>
    <property type="evidence" value="ECO:0007669"/>
    <property type="project" value="InterPro"/>
</dbReference>
<accession>A0AAU9SS79</accession>
<keyword evidence="2" id="KW-1185">Reference proteome</keyword>
<organism evidence="1 2">
    <name type="scientific">Thlaspi arvense</name>
    <name type="common">Field penny-cress</name>
    <dbReference type="NCBI Taxonomy" id="13288"/>
    <lineage>
        <taxon>Eukaryota</taxon>
        <taxon>Viridiplantae</taxon>
        <taxon>Streptophyta</taxon>
        <taxon>Embryophyta</taxon>
        <taxon>Tracheophyta</taxon>
        <taxon>Spermatophyta</taxon>
        <taxon>Magnoliopsida</taxon>
        <taxon>eudicotyledons</taxon>
        <taxon>Gunneridae</taxon>
        <taxon>Pentapetalae</taxon>
        <taxon>rosids</taxon>
        <taxon>malvids</taxon>
        <taxon>Brassicales</taxon>
        <taxon>Brassicaceae</taxon>
        <taxon>Thlaspideae</taxon>
        <taxon>Thlaspi</taxon>
    </lineage>
</organism>
<dbReference type="GO" id="GO:0010468">
    <property type="term" value="P:regulation of gene expression"/>
    <property type="evidence" value="ECO:0007669"/>
    <property type="project" value="InterPro"/>
</dbReference>
<dbReference type="PANTHER" id="PTHR14379">
    <property type="entry name" value="LIMKAIN B LKAP"/>
    <property type="match status" value="1"/>
</dbReference>
<evidence type="ECO:0000313" key="1">
    <source>
        <dbReference type="EMBL" id="CAH2069515.1"/>
    </source>
</evidence>
<dbReference type="Proteomes" id="UP000836841">
    <property type="component" value="Chromosome 6"/>
</dbReference>
<sequence length="942" mass="107360">MEDFPNTIVFWNSEDYPIPCGAHLSSAMRNIEEALNRKGFHGCVDIQAYGDHLNQVELRKAQITYFEPETSRGLSSAVSRMPIDMIQDAATSAEPPTFMVIAKHPEREWHRVLQCLQSRNHTVLVLEPPDDTAFDDVESLVQCTRVPQILEHRSKIQDFSEPLTHAKGKKTVVFWDVVDCPFPTRCSDADEIFSKIDKALSPWGETSIWAYVDEGNDGPWSGECLRDKTWDSRIYFLPGGASRPERMLNDIHLLFSLNSQAGRYTTKLVGVSDQITDDTYFFDRLESYSDSCFVFLVTPTRNINDPDSTDWPQLLIDEAYFFEPSPETHEEDAQVFWNLEDYPIPDGFRLPSFRRNIEKALKRMGFGGHTYFQAYGDRLNHGRAALRKARVEYFLPEGGDYSAVSRVPLDMIMHAATTGPSTFLIIAKQSPEREWRRVLPCLKSRNHTAIVVDDTARSLKSVVKRIRVLDEEKPISKSSKIQDFSEPITHAKGDNTAVFWDVVDCPFPPLCSDPDEIYRRIEETLRGSGCTAEISIWAYVDEDNDGPWSAKMILVSDQVREGTDLFRTYQDLNGTSGFRVCLVTPTRDVNKAESPEWPRLLLAETATLFGSKSQLKEHAAEEVIQVFWNSDDYPFPDNYDFCSIVLSIDEDLEEMGFNGIPEIWAYGDYPHDGIERLSKTGIKYHLSESSRGDCSAMPLDMLLCAATRGPSKFLVIAKQRPEGELQRVQQCLKSRNHTLVLVDDTAQEWSILSLADCTQVLGGGELSQFLREKMPISNTRILISGEHTAVFWNMEDVPFPHYSDPDTIYCRMVTSLGERGVHCTGEVSIWAYVDEKEESRYLRDKTWDSRIYFLPGGVSGRNRMLNDILLWHMDYSNEHSDPPQLIVVSDYVYSPSCSRMWDYLQSTCNYRVRFVTSRPGHVACNESESSEPISVSCTHLFK</sequence>
<protein>
    <recommendedName>
        <fullName evidence="3">NYN domain-containing protein</fullName>
    </recommendedName>
</protein>
<dbReference type="InterPro" id="IPR024768">
    <property type="entry name" value="Marf1"/>
</dbReference>